<dbReference type="Pfam" id="PF12359">
    <property type="entry name" value="DUF3645"/>
    <property type="match status" value="1"/>
</dbReference>
<organism evidence="11 12">
    <name type="scientific">Cavenderia fasciculata</name>
    <name type="common">Slime mold</name>
    <name type="synonym">Dictyostelium fasciculatum</name>
    <dbReference type="NCBI Taxonomy" id="261658"/>
    <lineage>
        <taxon>Eukaryota</taxon>
        <taxon>Amoebozoa</taxon>
        <taxon>Evosea</taxon>
        <taxon>Eumycetozoa</taxon>
        <taxon>Dictyostelia</taxon>
        <taxon>Acytosteliales</taxon>
        <taxon>Cavenderiaceae</taxon>
        <taxon>Cavenderia</taxon>
    </lineage>
</organism>
<gene>
    <name evidence="11" type="ORF">DFA_00085</name>
</gene>
<evidence type="ECO:0000256" key="3">
    <source>
        <dbReference type="ARBA" id="ARBA00022670"/>
    </source>
</evidence>
<evidence type="ECO:0000256" key="5">
    <source>
        <dbReference type="ARBA" id="ARBA00022801"/>
    </source>
</evidence>
<keyword evidence="6" id="KW-0788">Thiol protease</keyword>
<feature type="coiled-coil region" evidence="7">
    <location>
        <begin position="630"/>
        <end position="661"/>
    </location>
</feature>
<keyword evidence="5" id="KW-0378">Hydrolase</keyword>
<name>F4PXJ7_CACFS</name>
<dbReference type="PANTHER" id="PTHR13367:SF33">
    <property type="entry name" value="P-LOOP CONTAINING NUCLEOSIDE TRIPHOSPHATE HYDROLASE PROTEIN"/>
    <property type="match status" value="1"/>
</dbReference>
<reference evidence="12" key="1">
    <citation type="journal article" date="2011" name="Genome Res.">
        <title>Phylogeny-wide analysis of social amoeba genomes highlights ancient origins for complex intercellular communication.</title>
        <authorList>
            <person name="Heidel A.J."/>
            <person name="Lawal H.M."/>
            <person name="Felder M."/>
            <person name="Schilde C."/>
            <person name="Helps N.R."/>
            <person name="Tunggal B."/>
            <person name="Rivero F."/>
            <person name="John U."/>
            <person name="Schleicher M."/>
            <person name="Eichinger L."/>
            <person name="Platzer M."/>
            <person name="Noegel A.A."/>
            <person name="Schaap P."/>
            <person name="Gloeckner G."/>
        </authorList>
    </citation>
    <scope>NUCLEOTIDE SEQUENCE [LARGE SCALE GENOMIC DNA]</scope>
    <source>
        <strain evidence="12">SH3</strain>
    </source>
</reference>
<evidence type="ECO:0000256" key="4">
    <source>
        <dbReference type="ARBA" id="ARBA00022786"/>
    </source>
</evidence>
<dbReference type="OMA" id="GAVACHI"/>
<dbReference type="InterPro" id="IPR046541">
    <property type="entry name" value="DUF6606"/>
</dbReference>
<keyword evidence="12" id="KW-1185">Reference proteome</keyword>
<comment type="catalytic activity">
    <reaction evidence="1">
        <text>Thiol-dependent hydrolysis of ester, thioester, amide, peptide and isopeptide bonds formed by the C-terminal Gly of ubiquitin (a 76-residue protein attached to proteins as an intracellular targeting signal).</text>
        <dbReference type="EC" id="3.4.19.12"/>
    </reaction>
</comment>
<dbReference type="STRING" id="1054147.F4PXJ7"/>
<dbReference type="InterPro" id="IPR051346">
    <property type="entry name" value="OTU_Deubiquitinase"/>
</dbReference>
<dbReference type="KEGG" id="dfa:DFA_00085"/>
<dbReference type="GO" id="GO:0006508">
    <property type="term" value="P:proteolysis"/>
    <property type="evidence" value="ECO:0007669"/>
    <property type="project" value="UniProtKB-KW"/>
</dbReference>
<dbReference type="GO" id="GO:0004843">
    <property type="term" value="F:cysteine-type deubiquitinase activity"/>
    <property type="evidence" value="ECO:0007669"/>
    <property type="project" value="UniProtKB-EC"/>
</dbReference>
<dbReference type="EC" id="3.4.19.12" evidence="2"/>
<feature type="domain" description="DUF3638" evidence="8">
    <location>
        <begin position="2024"/>
        <end position="2241"/>
    </location>
</feature>
<dbReference type="GeneID" id="14871643"/>
<dbReference type="EMBL" id="GL883014">
    <property type="protein sequence ID" value="EGG19507.1"/>
    <property type="molecule type" value="Genomic_DNA"/>
</dbReference>
<keyword evidence="7" id="KW-0175">Coiled coil</keyword>
<evidence type="ECO:0000259" key="8">
    <source>
        <dbReference type="Pfam" id="PF12340"/>
    </source>
</evidence>
<dbReference type="Proteomes" id="UP000007797">
    <property type="component" value="Unassembled WGS sequence"/>
</dbReference>
<proteinExistence type="predicted"/>
<protein>
    <recommendedName>
        <fullName evidence="2">ubiquitinyl hydrolase 1</fullName>
        <ecNumber evidence="2">3.4.19.12</ecNumber>
    </recommendedName>
</protein>
<dbReference type="Pfam" id="PF20255">
    <property type="entry name" value="DUF6606"/>
    <property type="match status" value="1"/>
</dbReference>
<dbReference type="Pfam" id="PF12340">
    <property type="entry name" value="DUF3638"/>
    <property type="match status" value="1"/>
</dbReference>
<evidence type="ECO:0000256" key="1">
    <source>
        <dbReference type="ARBA" id="ARBA00000707"/>
    </source>
</evidence>
<evidence type="ECO:0000259" key="10">
    <source>
        <dbReference type="Pfam" id="PF20255"/>
    </source>
</evidence>
<dbReference type="InterPro" id="IPR022105">
    <property type="entry name" value="DUF3645"/>
</dbReference>
<evidence type="ECO:0000256" key="7">
    <source>
        <dbReference type="SAM" id="Coils"/>
    </source>
</evidence>
<dbReference type="RefSeq" id="XP_004357801.1">
    <property type="nucleotide sequence ID" value="XM_004357744.1"/>
</dbReference>
<evidence type="ECO:0000259" key="9">
    <source>
        <dbReference type="Pfam" id="PF12359"/>
    </source>
</evidence>
<dbReference type="PANTHER" id="PTHR13367">
    <property type="entry name" value="UBIQUITIN THIOESTERASE"/>
    <property type="match status" value="1"/>
</dbReference>
<dbReference type="InterPro" id="IPR022099">
    <property type="entry name" value="DUF3638"/>
</dbReference>
<evidence type="ECO:0000313" key="11">
    <source>
        <dbReference type="EMBL" id="EGG19507.1"/>
    </source>
</evidence>
<accession>F4PXJ7</accession>
<evidence type="ECO:0000313" key="12">
    <source>
        <dbReference type="Proteomes" id="UP000007797"/>
    </source>
</evidence>
<keyword evidence="4" id="KW-0833">Ubl conjugation pathway</keyword>
<keyword evidence="3" id="KW-0645">Protease</keyword>
<sequence length="3156" mass="365262">MIILFSLEMEPQHTLDDQVLSHLFMPMRLPDSINPKAEMTIFHSFIQDINHWDEEGIVSLALKQFSDDIKQPPNINQLSNRITQSFIDENRNNNNNNNNNGKLNNVPLITYFKKSNCILVIHRPPTINDNNNRNNNNNLIQIYPTLDTFNAQTSKIKMATPICSFNIQDVNQLLDPVFLEYLVALRDTDQPPIMSYVKNQPSLIPVPNTILNWLIPSIPGCSYNDSTTKYSTPIIYKSIRPEILNIGDNLVWIRSPLWVGLKSLTHFLAKRYGLKTRDYKMALLSFKMDTLAKYKVNAQTTLEYIAHLARSCDKFKSKYQKKHPTTVFDFIKSIKEQCETLSTEVHQQWDAFCQVIEDKGQISTPINNICKGLKEYGKDQSNLVHKSLQQNIQSFPKNLKADEMNLDVKGVNTLTDSASNTLINYLKRPFNQLYQLAKRDAQESFPVILQTIVGRISAVPLETDNVSLVIILNIIEFHIFNIWSTQIFTHALSHDQQKCQDVFSLLYNLMNKYIKLSKPRYEKDAILCSRYILTSYTLVAILDRLTLDYCLLLDNKESRNSTPRSNLYSSVPPYVNISIFSSLLLQHSWEFSIVKSLETYFKDKRQCSKASIDNSIFSIDDNGFGEQWAEQFLQDKLKKELKDIEKKKEEKIKEYQDYKHSMLDKIKSYQSELLLYKDDLVNQRRINNAIDACYKSTLPIYFESIPAEDKHIQFKHIFEVNIPFYLSYPESSFIHCYQTSITCYGYKERGREMMDITRNKFQPNLCLSIPEKVKFSQLNWMIQSTQGIEENEVLSTQNMTPKGMLPDQYIRYGMLRVGPSLSIRNMIRFMEERNNLNGIHVLVMFYQLSMQGGATNRIGWNDDNVLQTLCHTADTIVSEGATNWEGGISMIVTVHFLTIAFNTRDNKPPNQKEQLDETSKMIIKVLEKCRLVLWNWITKLEELIQHELLNGSDTETAILRKRMVYTAIAIIMTFNIDNNNKQYIIQQTNYFQHIEYYFKSLIILDENTTSLNDKTRTLGSSCPEQPFLDIIFNQLSLIIYRQIPFIVDHFKDGKHFKCLNNIIRNDQEENDFKWEKGSSNLYYQFQIANQTIQFNIFDGTLLFNGTFDKRLPKEIIDNALYKSYFGCSIFQVKPTGNSIWTTNELGGGYNIEFSFVSSVFGVIQNRNNGERWLLLDPHLFSNLPMTLYRSYSHWINLATNEIEFRPPTFQQYKDGGGSDTVKFIGTPNGQIKCKSTGKSLLCFDKKNNQKLRSQIFKLFRLESSTRIHIFQNEASKLYKIHLNQYGLDFIVDCQNQQINSVQYSGYRLCEQQYIGTLVGLKTILVLEQNNASGTKKLILPHSTITLKVNKDCIGFNNAKSSITSLNHPSYFIYDIDQELKMIKSSDLTAHLHLCYSHIVTSSLFRDPLTGLRGMELAIILLKKFNNNMPLNRSQLDILSNISNISPKRVYDNQQQQKISISYPLLSPMISHCDGFAILVDGIKKSHQEMSFLYDSTQEKDKSASQTALALNHIAWSRPQGLYSPLCHIGASEPYSSVVVINPSPFDQPTKNVQRMASIIQSKNIAHLDNSFSPHSKIGSSTIHGLVFTENHCVPELQETNHLISIKLMDRNHKFDRVFSDWYLKLLKIAMETANGHFNISRFKFIITLFSHQWSGRSFTPFIDHFVLIAISKPLSNIPRFPQESSFVTPQTTFNQGLLERTRTKAMQSIRMSKEDRKKEKESVLKNILEQNIWDKNGSTIIAPNRPFRHLNHTSLNLRSLNEKMEQIIHQWLSNSLLNAFLKAVGNETKGIVYKREIEREPSYFNSFPKFKEKHPKEIRGAQENKIIDSIPMEYLDIWESGFDQQLESILSTLTIENNKRRNISFEKIDHFVGGLSHETHLEEELFKNLNSSKDSLKKHLIQSKFEMNHSQSLGDVLEELSLIIEQKLEAVWQIIQEYYNNPKRNENVESELDCIFKSCHSWIGCVPLTVYEDFSNHLVDLPDQIYQLIGVHILLQTYKQKIQKCKYLKGVDLVKELSHCRKTRQWLPKDYPTWLVFELEQSIWIRDTQAKIAIKLIDAQSNECVQLQMGEGKTSVILPIMCLAIPNGIRIARVNAIPSLLQTYIQDLQMRLGSSILNRPIHLYPFKRDIGPSISESNVQSILGNIEKCKQMNGIILCTPEHRLSFNLFWRLANDKLFDSMGNVIKWWDTNIFDIMDECDDLLSHRYQLLYPIGSKIPLDGGSDRWKVIEEVLSELKSILEKEYGIYEKYPFIRFTKKNENNQDAMKEVLGQLCDNLINKLPTNLKAEDLELVKQFVGSDEDTPIRNHRNARSMVEKLDKHQTRILVYRGLFSYEVLLHSLSKTWSKHYGIRSTASSSFKRDSTLLAVPFRAKDTPSERAEYGHPDFAIILTFLSYYNQGLSFNQFSKALDCLKSSHKNEAPDIYRSWTDYDPTIEEKYRDFKCVVKSDNQLIKHLHSLFKFNCRVINFWLNELVFPYEAKQYPSKLFANPWDLVYPKSNSKNHISCGFSGTNDTKSLYPRTIEQKDLVELEYTNVQVLNYILDQDDHCNKVHILVDDKKILQEIVKLNINNQNGHYFNILIDSGALMIGKSNEDVAKKWLKKESSARIDGALFFENDKLTTIDREGKKFIFSQSPLSDRLDRVLVYLDDYHTRGVDINLPVNSNGMLTVGNKITKEKLLQACMRMRKLGQGQTISILISKNLGIELGNGKGGSLYKSPEIHDILKWTIQNTIESITNSFVQWTFQGMMNARSKSAISLLALDNIENKESIFSRLVSFPETLSLYDMYSSFYQQEKGNAVVSSLQSNLEKAFKQDVADSKVYKALGPTHSSLVKEIRRYAEDKIEDQMIFSNMVDEEQEREFEIEVESEIERQLPPKVEPFIEDFKGYKWSDLLEGKKSPLDFPLKFLPIKDIFKNTLVGERMESQNDCFSPSILATQNFINTIIDDEKTKIGNNDYFVKQINYILVFWNGSDSSRSTPNMVLVSMKEANHLLKKLKGLIDKDKEVVVSIHQTIQKEREKQTEYFTKLSTRLPNNANLQSIDPLLNQLNVLNGSKYFDNLPEIYQFLGIFRCDSKTIMSQLINKGIIDQFGFVYEHVNQNDINQLTVDKDLSNQLLSIIKTRRFTKCPIDLLEKNLVLQRIYYVGFSHIEKIINNK</sequence>
<evidence type="ECO:0000256" key="2">
    <source>
        <dbReference type="ARBA" id="ARBA00012759"/>
    </source>
</evidence>
<dbReference type="OrthoDB" id="3182339at2759"/>
<evidence type="ECO:0000256" key="6">
    <source>
        <dbReference type="ARBA" id="ARBA00022807"/>
    </source>
</evidence>
<feature type="domain" description="DUF3645" evidence="9">
    <location>
        <begin position="2361"/>
        <end position="2392"/>
    </location>
</feature>
<feature type="domain" description="DUF6606" evidence="10">
    <location>
        <begin position="20"/>
        <end position="286"/>
    </location>
</feature>